<feature type="signal peptide" evidence="1">
    <location>
        <begin position="1"/>
        <end position="30"/>
    </location>
</feature>
<dbReference type="EMBL" id="VZDO01000028">
    <property type="protein sequence ID" value="KAB0675908.1"/>
    <property type="molecule type" value="Genomic_DNA"/>
</dbReference>
<evidence type="ECO:0000256" key="1">
    <source>
        <dbReference type="SAM" id="SignalP"/>
    </source>
</evidence>
<keyword evidence="1" id="KW-0732">Signal</keyword>
<dbReference type="InterPro" id="IPR038765">
    <property type="entry name" value="Papain-like_cys_pep_sf"/>
</dbReference>
<organism evidence="3 4">
    <name type="scientific">Plantimonas leprariae</name>
    <dbReference type="NCBI Taxonomy" id="2615207"/>
    <lineage>
        <taxon>Bacteria</taxon>
        <taxon>Pseudomonadati</taxon>
        <taxon>Pseudomonadota</taxon>
        <taxon>Alphaproteobacteria</taxon>
        <taxon>Hyphomicrobiales</taxon>
        <taxon>Aurantimonadaceae</taxon>
        <taxon>Plantimonas</taxon>
    </lineage>
</organism>
<feature type="domain" description="Transglutaminase-like" evidence="2">
    <location>
        <begin position="87"/>
        <end position="145"/>
    </location>
</feature>
<evidence type="ECO:0000313" key="3">
    <source>
        <dbReference type="EMBL" id="KAB0675908.1"/>
    </source>
</evidence>
<comment type="caution">
    <text evidence="3">The sequence shown here is derived from an EMBL/GenBank/DDBJ whole genome shotgun (WGS) entry which is preliminary data.</text>
</comment>
<reference evidence="3 4" key="1">
    <citation type="submission" date="2019-09" db="EMBL/GenBank/DDBJ databases">
        <title>YIM 132180 draft genome.</title>
        <authorList>
            <person name="Zhang K."/>
        </authorList>
    </citation>
    <scope>NUCLEOTIDE SEQUENCE [LARGE SCALE GENOMIC DNA]</scope>
    <source>
        <strain evidence="3 4">YIM 132180</strain>
    </source>
</reference>
<dbReference type="Pfam" id="PF01841">
    <property type="entry name" value="Transglut_core"/>
    <property type="match status" value="1"/>
</dbReference>
<accession>A0A7V7PK52</accession>
<evidence type="ECO:0000259" key="2">
    <source>
        <dbReference type="SMART" id="SM00460"/>
    </source>
</evidence>
<sequence>MHKGRHAAGLFPVVSLLVVSLLFPSAGAAADPIPESGLAAARSWFQRHAGSSEAMTAYSTEEKAKRLTQAVYSFCEDGTQPADPDQLFDRCTAACGGRSYVLRGLLEAIGVETRFAELYNIPNQGNHTAIEVKVGQGWSLFDPTFGAYFAPDGSVEANALSLQDVAYRYPKGSLGGHVLQARKEPMSFATDKLQKLFDGKFDHQFMSLENYQVAEQITTGEEGFSLSLDIPLTLSNGEGGIGAREIADIDTLSKQWLSATNDTLNDDDPLNDVSYNSSILASGEIRKTTTLSLFGLEAGHRYELELILHGEGADDRIQVIGIGKGVEYAAVGGIDLGDKSVKARNSFVPLRDTAQFRLRNMSAVGQARVLGIRVREADGRTD</sequence>
<dbReference type="RefSeq" id="WP_150973863.1">
    <property type="nucleotide sequence ID" value="NZ_VZDO01000028.1"/>
</dbReference>
<dbReference type="Proteomes" id="UP000432089">
    <property type="component" value="Unassembled WGS sequence"/>
</dbReference>
<dbReference type="SUPFAM" id="SSF54001">
    <property type="entry name" value="Cysteine proteinases"/>
    <property type="match status" value="1"/>
</dbReference>
<name>A0A7V7PK52_9HYPH</name>
<gene>
    <name evidence="3" type="ORF">F6X38_22515</name>
</gene>
<dbReference type="SMART" id="SM00460">
    <property type="entry name" value="TGc"/>
    <property type="match status" value="1"/>
</dbReference>
<keyword evidence="4" id="KW-1185">Reference proteome</keyword>
<feature type="chain" id="PRO_5031237776" evidence="1">
    <location>
        <begin position="31"/>
        <end position="382"/>
    </location>
</feature>
<evidence type="ECO:0000313" key="4">
    <source>
        <dbReference type="Proteomes" id="UP000432089"/>
    </source>
</evidence>
<dbReference type="AlphaFoldDB" id="A0A7V7PK52"/>
<protein>
    <submittedName>
        <fullName evidence="3">Transglutaminase domain-containing protein</fullName>
    </submittedName>
</protein>
<proteinExistence type="predicted"/>
<dbReference type="InterPro" id="IPR002931">
    <property type="entry name" value="Transglutaminase-like"/>
</dbReference>